<dbReference type="PANTHER" id="PTHR43085:SF1">
    <property type="entry name" value="PSEUDOURIDINE KINASE-RELATED"/>
    <property type="match status" value="1"/>
</dbReference>
<dbReference type="EC" id="2.7.1.45" evidence="7"/>
<feature type="domain" description="Carbohydrate kinase PfkB" evidence="6">
    <location>
        <begin position="40"/>
        <end position="323"/>
    </location>
</feature>
<evidence type="ECO:0000313" key="8">
    <source>
        <dbReference type="Proteomes" id="UP000293912"/>
    </source>
</evidence>
<dbReference type="InterPro" id="IPR002173">
    <property type="entry name" value="Carboh/pur_kinase_PfkB_CS"/>
</dbReference>
<keyword evidence="4 7" id="KW-0418">Kinase</keyword>
<evidence type="ECO:0000313" key="7">
    <source>
        <dbReference type="EMBL" id="QBM27797.1"/>
    </source>
</evidence>
<dbReference type="KEGG" id="hpse:HPF_08875"/>
<dbReference type="PANTHER" id="PTHR43085">
    <property type="entry name" value="HEXOKINASE FAMILY MEMBER"/>
    <property type="match status" value="1"/>
</dbReference>
<accession>A0A4P6WW61</accession>
<keyword evidence="2 7" id="KW-0808">Transferase</keyword>
<dbReference type="GO" id="GO:0005524">
    <property type="term" value="F:ATP binding"/>
    <property type="evidence" value="ECO:0007669"/>
    <property type="project" value="UniProtKB-KW"/>
</dbReference>
<dbReference type="InterPro" id="IPR011611">
    <property type="entry name" value="PfkB_dom"/>
</dbReference>
<evidence type="ECO:0000256" key="1">
    <source>
        <dbReference type="ARBA" id="ARBA00010688"/>
    </source>
</evidence>
<name>A0A4P6WW61_HYDPS</name>
<dbReference type="InterPro" id="IPR050306">
    <property type="entry name" value="PfkB_Carbo_kinase"/>
</dbReference>
<dbReference type="EMBL" id="CP037867">
    <property type="protein sequence ID" value="QBM27797.1"/>
    <property type="molecule type" value="Genomic_DNA"/>
</dbReference>
<dbReference type="Proteomes" id="UP000293912">
    <property type="component" value="Chromosome"/>
</dbReference>
<protein>
    <submittedName>
        <fullName evidence="7">2-dehydro-3-deoxygluconokinase</fullName>
        <ecNumber evidence="7">2.7.1.45</ecNumber>
    </submittedName>
</protein>
<dbReference type="AlphaFoldDB" id="A0A4P6WW61"/>
<gene>
    <name evidence="7" type="primary">kdgK</name>
    <name evidence="7" type="ORF">HPF_08875</name>
</gene>
<evidence type="ECO:0000256" key="3">
    <source>
        <dbReference type="ARBA" id="ARBA00022741"/>
    </source>
</evidence>
<reference evidence="7 8" key="1">
    <citation type="submission" date="2019-03" db="EMBL/GenBank/DDBJ databases">
        <authorList>
            <person name="Sebastian G."/>
            <person name="Baumann P."/>
            <person name="Ruckert C."/>
            <person name="Kalinowski J."/>
            <person name="Nebel B."/>
            <person name="Takors R."/>
            <person name="Blombach B."/>
        </authorList>
    </citation>
    <scope>NUCLEOTIDE SEQUENCE [LARGE SCALE GENOMIC DNA]</scope>
    <source>
        <strain evidence="7 8">DSM 1084</strain>
    </source>
</reference>
<sequence length="343" mass="35912">MVFPTSDQMQPNTPITVATAGEALMDMIQEADGRLRPCDGGAVYNLTRALGLQGVGTLYLNPLSQDRFGRGLAHAIARARVTLAHPEPAHEPTSLAVVSLDEAGKASYSFYREGVADRRVDAATMNAQCAAQPALKMVVTGCLALVADDTHKYLPWLQAQRAAGKLVVVDANLRPAIVPDMAAYQASVMAALGEADIVKVSDDDLAILGFTNPDPLVAARELLAKTPARWLALTLGAKGAVILARDGGAWQAAESQPVQVADTVGAGDSFLAGMLVALLDRPAMRAAKTAAELTLDAADVEDLLANAIACASLCVMETGCVPPTREQVLQRLAGGRPHFKALA</sequence>
<dbReference type="Gene3D" id="3.40.1190.20">
    <property type="match status" value="1"/>
</dbReference>
<proteinExistence type="inferred from homology"/>
<dbReference type="Pfam" id="PF00294">
    <property type="entry name" value="PfkB"/>
    <property type="match status" value="1"/>
</dbReference>
<dbReference type="PROSITE" id="PS00584">
    <property type="entry name" value="PFKB_KINASES_2"/>
    <property type="match status" value="1"/>
</dbReference>
<dbReference type="SUPFAM" id="SSF53613">
    <property type="entry name" value="Ribokinase-like"/>
    <property type="match status" value="1"/>
</dbReference>
<evidence type="ECO:0000256" key="5">
    <source>
        <dbReference type="ARBA" id="ARBA00022840"/>
    </source>
</evidence>
<organism evidence="7 8">
    <name type="scientific">Hydrogenophaga pseudoflava</name>
    <name type="common">Pseudomonas carboxydoflava</name>
    <dbReference type="NCBI Taxonomy" id="47421"/>
    <lineage>
        <taxon>Bacteria</taxon>
        <taxon>Pseudomonadati</taxon>
        <taxon>Pseudomonadota</taxon>
        <taxon>Betaproteobacteria</taxon>
        <taxon>Burkholderiales</taxon>
        <taxon>Comamonadaceae</taxon>
        <taxon>Hydrogenophaga</taxon>
    </lineage>
</organism>
<dbReference type="InterPro" id="IPR029056">
    <property type="entry name" value="Ribokinase-like"/>
</dbReference>
<keyword evidence="3" id="KW-0547">Nucleotide-binding</keyword>
<dbReference type="GO" id="GO:0008673">
    <property type="term" value="F:2-dehydro-3-deoxygluconokinase activity"/>
    <property type="evidence" value="ECO:0007669"/>
    <property type="project" value="UniProtKB-EC"/>
</dbReference>
<evidence type="ECO:0000256" key="2">
    <source>
        <dbReference type="ARBA" id="ARBA00022679"/>
    </source>
</evidence>
<keyword evidence="5" id="KW-0067">ATP-binding</keyword>
<evidence type="ECO:0000259" key="6">
    <source>
        <dbReference type="Pfam" id="PF00294"/>
    </source>
</evidence>
<comment type="similarity">
    <text evidence="1">Belongs to the carbohydrate kinase PfkB family.</text>
</comment>
<evidence type="ECO:0000256" key="4">
    <source>
        <dbReference type="ARBA" id="ARBA00022777"/>
    </source>
</evidence>
<keyword evidence="8" id="KW-1185">Reference proteome</keyword>